<dbReference type="PANTHER" id="PTHR34456:SF9">
    <property type="entry name" value="MITOVIRUS RNA-DEPENDENT RNA POLYMERASE"/>
    <property type="match status" value="1"/>
</dbReference>
<sequence length="145" mass="16373">MNYIHPRGRVHFVIGAPLGFYRAWPVFALTHHLVISFVEAEVYPGVHFTRYTILIDIEKYRKGNWNNILDQNGLAKLVNGSLRASQNYEKGARIFVKNSPLRIHGIFVLVTRSDSLLSCNASTRVFAVGLSEVMRAKAKVPCYAP</sequence>
<gene>
    <name evidence="1" type="ORF">HAX54_044780</name>
</gene>
<dbReference type="InterPro" id="IPR008686">
    <property type="entry name" value="RNA_pol_mitovir"/>
</dbReference>
<evidence type="ECO:0000313" key="2">
    <source>
        <dbReference type="Proteomes" id="UP000823775"/>
    </source>
</evidence>
<accession>A0ABS8SPV3</accession>
<proteinExistence type="predicted"/>
<name>A0ABS8SPV3_DATST</name>
<comment type="caution">
    <text evidence="1">The sequence shown here is derived from an EMBL/GenBank/DDBJ whole genome shotgun (WGS) entry which is preliminary data.</text>
</comment>
<evidence type="ECO:0000313" key="1">
    <source>
        <dbReference type="EMBL" id="MCD7460928.1"/>
    </source>
</evidence>
<protein>
    <submittedName>
        <fullName evidence="1">Uncharacterized protein</fullName>
    </submittedName>
</protein>
<keyword evidence="2" id="KW-1185">Reference proteome</keyword>
<reference evidence="1 2" key="1">
    <citation type="journal article" date="2021" name="BMC Genomics">
        <title>Datura genome reveals duplications of psychoactive alkaloid biosynthetic genes and high mutation rate following tissue culture.</title>
        <authorList>
            <person name="Rajewski A."/>
            <person name="Carter-House D."/>
            <person name="Stajich J."/>
            <person name="Litt A."/>
        </authorList>
    </citation>
    <scope>NUCLEOTIDE SEQUENCE [LARGE SCALE GENOMIC DNA]</scope>
    <source>
        <strain evidence="1">AR-01</strain>
    </source>
</reference>
<dbReference type="Pfam" id="PF05919">
    <property type="entry name" value="Mitovir_RNA_pol"/>
    <property type="match status" value="1"/>
</dbReference>
<organism evidence="1 2">
    <name type="scientific">Datura stramonium</name>
    <name type="common">Jimsonweed</name>
    <name type="synonym">Common thornapple</name>
    <dbReference type="NCBI Taxonomy" id="4076"/>
    <lineage>
        <taxon>Eukaryota</taxon>
        <taxon>Viridiplantae</taxon>
        <taxon>Streptophyta</taxon>
        <taxon>Embryophyta</taxon>
        <taxon>Tracheophyta</taxon>
        <taxon>Spermatophyta</taxon>
        <taxon>Magnoliopsida</taxon>
        <taxon>eudicotyledons</taxon>
        <taxon>Gunneridae</taxon>
        <taxon>Pentapetalae</taxon>
        <taxon>asterids</taxon>
        <taxon>lamiids</taxon>
        <taxon>Solanales</taxon>
        <taxon>Solanaceae</taxon>
        <taxon>Solanoideae</taxon>
        <taxon>Datureae</taxon>
        <taxon>Datura</taxon>
    </lineage>
</organism>
<dbReference type="Proteomes" id="UP000823775">
    <property type="component" value="Unassembled WGS sequence"/>
</dbReference>
<dbReference type="PANTHER" id="PTHR34456">
    <property type="entry name" value="MITOVIRUS RNA-DEPENDENT RNA POLYMERASE"/>
    <property type="match status" value="1"/>
</dbReference>
<dbReference type="EMBL" id="JACEIK010000687">
    <property type="protein sequence ID" value="MCD7460928.1"/>
    <property type="molecule type" value="Genomic_DNA"/>
</dbReference>